<proteinExistence type="predicted"/>
<dbReference type="AlphaFoldDB" id="A0A9P7DR68"/>
<dbReference type="Gene3D" id="1.20.1280.50">
    <property type="match status" value="1"/>
</dbReference>
<dbReference type="SMART" id="SM00256">
    <property type="entry name" value="FBOX"/>
    <property type="match status" value="1"/>
</dbReference>
<evidence type="ECO:0000313" key="3">
    <source>
        <dbReference type="Proteomes" id="UP000719766"/>
    </source>
</evidence>
<evidence type="ECO:0000313" key="2">
    <source>
        <dbReference type="EMBL" id="KAG1800974.1"/>
    </source>
</evidence>
<dbReference type="Pfam" id="PF12937">
    <property type="entry name" value="F-box-like"/>
    <property type="match status" value="1"/>
</dbReference>
<dbReference type="SUPFAM" id="SSF81383">
    <property type="entry name" value="F-box domain"/>
    <property type="match status" value="1"/>
</dbReference>
<name>A0A9P7DR68_9AGAM</name>
<evidence type="ECO:0000259" key="1">
    <source>
        <dbReference type="PROSITE" id="PS50181"/>
    </source>
</evidence>
<dbReference type="Proteomes" id="UP000719766">
    <property type="component" value="Unassembled WGS sequence"/>
</dbReference>
<feature type="domain" description="F-box" evidence="1">
    <location>
        <begin position="3"/>
        <end position="49"/>
    </location>
</feature>
<dbReference type="OrthoDB" id="2745718at2759"/>
<protein>
    <recommendedName>
        <fullName evidence="1">F-box domain-containing protein</fullName>
    </recommendedName>
</protein>
<dbReference type="CDD" id="cd09917">
    <property type="entry name" value="F-box_SF"/>
    <property type="match status" value="1"/>
</dbReference>
<dbReference type="InterPro" id="IPR036047">
    <property type="entry name" value="F-box-like_dom_sf"/>
</dbReference>
<accession>A0A9P7DR68</accession>
<organism evidence="2 3">
    <name type="scientific">Suillus plorans</name>
    <dbReference type="NCBI Taxonomy" id="116603"/>
    <lineage>
        <taxon>Eukaryota</taxon>
        <taxon>Fungi</taxon>
        <taxon>Dikarya</taxon>
        <taxon>Basidiomycota</taxon>
        <taxon>Agaricomycotina</taxon>
        <taxon>Agaricomycetes</taxon>
        <taxon>Agaricomycetidae</taxon>
        <taxon>Boletales</taxon>
        <taxon>Suillineae</taxon>
        <taxon>Suillaceae</taxon>
        <taxon>Suillus</taxon>
    </lineage>
</organism>
<dbReference type="RefSeq" id="XP_041164716.1">
    <property type="nucleotide sequence ID" value="XM_041305907.1"/>
</dbReference>
<keyword evidence="3" id="KW-1185">Reference proteome</keyword>
<dbReference type="PROSITE" id="PS50181">
    <property type="entry name" value="FBOX"/>
    <property type="match status" value="1"/>
</dbReference>
<sequence>MEDPTLTSLPVELVHKIISLLDWRTILVCREVCRLFHSIVQGDSAQYEIELAVSGMVDGPPSQLTTSDRLALLKERNDAWESLRWVESRDIPMMQGHIWELYGDVFAQSSTPDVLHFRQLPSKYRKIEEKTWDVALDMNVRDFTMDPAQDLLVLIEEPTQLPHINATTRSIRIHIRSLTTGDRHRLAPQPAILVHDLNVRHPRATYTLRVCDNLLGILFTLQDEDADPELTIWDWSTGKVILTCFSSEIATFAFLSSRFLLVGSIFDSEAINIQARLYVFDMTKPSSETFGLWADYSCVFLWPEFNFWTNPVALSIRSDPSPTWQPNPEARLPFSTAPGDRLLIITVSLVNNDRIVPYDMFVSADTLLSHIEALPTEVRSREIKWDEWGPAGTRLMRSLSQPSLWVCYVFGTKFVSLTEPTHTSPQTLEMWDFNQLAMKRDAKVQGGISHHVRDTTVIDKVFADEIYTSLPYRVIKRTLPPHSSPELSFTAVIYSEDSLILVDVSMPHPYRIERFSNGARPFAV</sequence>
<dbReference type="InterPro" id="IPR001810">
    <property type="entry name" value="F-box_dom"/>
</dbReference>
<gene>
    <name evidence="2" type="ORF">HD556DRAFT_1438973</name>
</gene>
<comment type="caution">
    <text evidence="2">The sequence shown here is derived from an EMBL/GenBank/DDBJ whole genome shotgun (WGS) entry which is preliminary data.</text>
</comment>
<reference evidence="2" key="1">
    <citation type="journal article" date="2020" name="New Phytol.">
        <title>Comparative genomics reveals dynamic genome evolution in host specialist ectomycorrhizal fungi.</title>
        <authorList>
            <person name="Lofgren L.A."/>
            <person name="Nguyen N.H."/>
            <person name="Vilgalys R."/>
            <person name="Ruytinx J."/>
            <person name="Liao H.L."/>
            <person name="Branco S."/>
            <person name="Kuo A."/>
            <person name="LaButti K."/>
            <person name="Lipzen A."/>
            <person name="Andreopoulos W."/>
            <person name="Pangilinan J."/>
            <person name="Riley R."/>
            <person name="Hundley H."/>
            <person name="Na H."/>
            <person name="Barry K."/>
            <person name="Grigoriev I.V."/>
            <person name="Stajich J.E."/>
            <person name="Kennedy P.G."/>
        </authorList>
    </citation>
    <scope>NUCLEOTIDE SEQUENCE</scope>
    <source>
        <strain evidence="2">S12</strain>
    </source>
</reference>
<dbReference type="GeneID" id="64599671"/>
<dbReference type="EMBL" id="JABBWE010000008">
    <property type="protein sequence ID" value="KAG1800974.1"/>
    <property type="molecule type" value="Genomic_DNA"/>
</dbReference>